<dbReference type="EMBL" id="JBHMQT010000004">
    <property type="protein sequence ID" value="MFC0861430.1"/>
    <property type="molecule type" value="Genomic_DNA"/>
</dbReference>
<dbReference type="NCBIfam" id="TIGR01733">
    <property type="entry name" value="AA-adenyl-dom"/>
    <property type="match status" value="1"/>
</dbReference>
<proteinExistence type="predicted"/>
<feature type="domain" description="Carrier" evidence="3">
    <location>
        <begin position="660"/>
        <end position="735"/>
    </location>
</feature>
<dbReference type="Pfam" id="PF00501">
    <property type="entry name" value="AMP-binding"/>
    <property type="match status" value="1"/>
</dbReference>
<name>A0ABV6U0Q7_9ACTN</name>
<dbReference type="Gene3D" id="3.30.300.30">
    <property type="match status" value="1"/>
</dbReference>
<dbReference type="SMART" id="SM00823">
    <property type="entry name" value="PKS_PP"/>
    <property type="match status" value="1"/>
</dbReference>
<dbReference type="SUPFAM" id="SSF56801">
    <property type="entry name" value="Acetyl-CoA synthetase-like"/>
    <property type="match status" value="1"/>
</dbReference>
<dbReference type="PROSITE" id="PS00012">
    <property type="entry name" value="PHOSPHOPANTETHEINE"/>
    <property type="match status" value="1"/>
</dbReference>
<dbReference type="PANTHER" id="PTHR45527:SF1">
    <property type="entry name" value="FATTY ACID SYNTHASE"/>
    <property type="match status" value="1"/>
</dbReference>
<dbReference type="InterPro" id="IPR006162">
    <property type="entry name" value="Ppantetheine_attach_site"/>
</dbReference>
<dbReference type="Proteomes" id="UP001589870">
    <property type="component" value="Unassembled WGS sequence"/>
</dbReference>
<reference evidence="4 5" key="1">
    <citation type="submission" date="2024-09" db="EMBL/GenBank/DDBJ databases">
        <authorList>
            <person name="Sun Q."/>
            <person name="Mori K."/>
        </authorList>
    </citation>
    <scope>NUCLEOTIDE SEQUENCE [LARGE SCALE GENOMIC DNA]</scope>
    <source>
        <strain evidence="4 5">TBRC 1851</strain>
    </source>
</reference>
<dbReference type="Gene3D" id="3.40.50.980">
    <property type="match status" value="2"/>
</dbReference>
<accession>A0ABV6U0Q7</accession>
<dbReference type="Pfam" id="PF00550">
    <property type="entry name" value="PP-binding"/>
    <property type="match status" value="1"/>
</dbReference>
<dbReference type="Pfam" id="PF13193">
    <property type="entry name" value="AMP-binding_C"/>
    <property type="match status" value="1"/>
</dbReference>
<keyword evidence="2" id="KW-0597">Phosphoprotein</keyword>
<dbReference type="PROSITE" id="PS50075">
    <property type="entry name" value="CARRIER"/>
    <property type="match status" value="1"/>
</dbReference>
<evidence type="ECO:0000313" key="5">
    <source>
        <dbReference type="Proteomes" id="UP001589870"/>
    </source>
</evidence>
<evidence type="ECO:0000256" key="2">
    <source>
        <dbReference type="ARBA" id="ARBA00022553"/>
    </source>
</evidence>
<protein>
    <submittedName>
        <fullName evidence="4">Amino acid adenylation domain-containing protein</fullName>
    </submittedName>
</protein>
<evidence type="ECO:0000313" key="4">
    <source>
        <dbReference type="EMBL" id="MFC0861430.1"/>
    </source>
</evidence>
<dbReference type="PROSITE" id="PS00455">
    <property type="entry name" value="AMP_BINDING"/>
    <property type="match status" value="1"/>
</dbReference>
<dbReference type="InterPro" id="IPR010071">
    <property type="entry name" value="AA_adenyl_dom"/>
</dbReference>
<keyword evidence="5" id="KW-1185">Reference proteome</keyword>
<dbReference type="InterPro" id="IPR020845">
    <property type="entry name" value="AMP-binding_CS"/>
</dbReference>
<gene>
    <name evidence="4" type="ORF">ACFHYQ_03875</name>
</gene>
<evidence type="ECO:0000256" key="1">
    <source>
        <dbReference type="ARBA" id="ARBA00022450"/>
    </source>
</evidence>
<dbReference type="Gene3D" id="2.30.38.10">
    <property type="entry name" value="Luciferase, Domain 3"/>
    <property type="match status" value="1"/>
</dbReference>
<dbReference type="PANTHER" id="PTHR45527">
    <property type="entry name" value="NONRIBOSOMAL PEPTIDE SYNTHETASE"/>
    <property type="match status" value="1"/>
</dbReference>
<organism evidence="4 5">
    <name type="scientific">Sphaerimonospora cavernae</name>
    <dbReference type="NCBI Taxonomy" id="1740611"/>
    <lineage>
        <taxon>Bacteria</taxon>
        <taxon>Bacillati</taxon>
        <taxon>Actinomycetota</taxon>
        <taxon>Actinomycetes</taxon>
        <taxon>Streptosporangiales</taxon>
        <taxon>Streptosporangiaceae</taxon>
        <taxon>Sphaerimonospora</taxon>
    </lineage>
</organism>
<dbReference type="SUPFAM" id="SSF47336">
    <property type="entry name" value="ACP-like"/>
    <property type="match status" value="1"/>
</dbReference>
<dbReference type="InterPro" id="IPR009081">
    <property type="entry name" value="PP-bd_ACP"/>
</dbReference>
<evidence type="ECO:0000259" key="3">
    <source>
        <dbReference type="PROSITE" id="PS50075"/>
    </source>
</evidence>
<dbReference type="InterPro" id="IPR036736">
    <property type="entry name" value="ACP-like_sf"/>
</dbReference>
<dbReference type="CDD" id="cd12117">
    <property type="entry name" value="A_NRPS_Srf_like"/>
    <property type="match status" value="1"/>
</dbReference>
<dbReference type="InterPro" id="IPR045851">
    <property type="entry name" value="AMP-bd_C_sf"/>
</dbReference>
<dbReference type="InterPro" id="IPR000873">
    <property type="entry name" value="AMP-dep_synth/lig_dom"/>
</dbReference>
<dbReference type="InterPro" id="IPR025110">
    <property type="entry name" value="AMP-bd_C"/>
</dbReference>
<sequence>MVSALAAVLHRRTGQERVAVHCRITDATGSRTGTVTAHVDGDTVFGELVARHAADLRGLTTDTNVAENCDAVLTLAADGAVLSLLLGTHHEPGTDRRPTPAEEQVLRQVRGVLGAGDALTGLAVGELDLMDRQERLLLQERVAGPAGPPARCVHQLVLEQAERTPDSIAVNLGEEALTYRDLAVQSRLLADDLRRLGAGPGSVIGVLHQRSPQLVVSLLAVLRTGAAYLALDPEDPPARWKQWLDDAGARLILTEERFQDEIPEGVAVLVPRPRSGEDFNGQDVVIGPDAVAYVAYTSGSTGEPKGVAVPHRAIARLVHHPDWISLSASDVFLQLSPVAFDASTLEIWAPLVHGARLAVLPSGPTTTERLAETLITEGVTVLWLTAGLFQRMVITQPKALGGLRQVIAGGDVVSPIQVARLLAACPELRFTNGYGPTENTTFTSTWTTMGPFDDSLNSVPIGRPIGGTRVAVLDCALRPVPTGVIGELYTSGEGLAHGYLNRADATAERFIPDPYAPESGGRMYRTGDLARWTSDGTLEFVGRADSQIKIRGYRVEPGGIETELLRSPEVHQAVVVAQPDGSGGKRLLAYIVPSAQGAIEGSALGPLLRERLSAVLPSHQVPWAVLTRAELPLTPSGKVDRAALPATRRVPRNVWNEYVAPRYLLETELAEMWGELLGVEPVGVEDDLFDLGGHSLLAVDLIEKIRARYGVALQARILYLQPTIAELAENLTSLLPAAKPQAVHP</sequence>
<dbReference type="Gene3D" id="1.10.1200.10">
    <property type="entry name" value="ACP-like"/>
    <property type="match status" value="1"/>
</dbReference>
<dbReference type="RefSeq" id="WP_394299675.1">
    <property type="nucleotide sequence ID" value="NZ_JBHMQT010000004.1"/>
</dbReference>
<keyword evidence="1" id="KW-0596">Phosphopantetheine</keyword>
<dbReference type="InterPro" id="IPR020806">
    <property type="entry name" value="PKS_PP-bd"/>
</dbReference>
<comment type="caution">
    <text evidence="4">The sequence shown here is derived from an EMBL/GenBank/DDBJ whole genome shotgun (WGS) entry which is preliminary data.</text>
</comment>